<dbReference type="Proteomes" id="UP000680206">
    <property type="component" value="Unassembled WGS sequence"/>
</dbReference>
<dbReference type="Gene3D" id="3.30.420.240">
    <property type="match status" value="1"/>
</dbReference>
<gene>
    <name evidence="2" type="ORF">J4709_29460</name>
</gene>
<name>A0ABS3RY70_9ACTN</name>
<evidence type="ECO:0008006" key="4">
    <source>
        <dbReference type="Google" id="ProtNLM"/>
    </source>
</evidence>
<dbReference type="EMBL" id="JAGEPF010000018">
    <property type="protein sequence ID" value="MBO2461705.1"/>
    <property type="molecule type" value="Genomic_DNA"/>
</dbReference>
<dbReference type="InterPro" id="IPR027417">
    <property type="entry name" value="P-loop_NTPase"/>
</dbReference>
<dbReference type="RefSeq" id="WP_208245171.1">
    <property type="nucleotide sequence ID" value="NZ_JAGEPF010000018.1"/>
</dbReference>
<keyword evidence="3" id="KW-1185">Reference proteome</keyword>
<sequence length="548" mass="58917">MAVSPEVRRGFVRGLEVAETQQVLAVAARESGSPYGLWADDPVGFIEDVLGETLWSLPRKILAAVPSARRVAVPSCFASSKSWTAARAALWFTMTRPVGTALAVTIAPQWRQVIRQLWPEIRNAHSRAGLLGTVDATQLKLPDAAGHEHVTAYGLAAPPWNETAIQGIHKASLLLIVDEAGGIGHVIGRNLRAMLTGDGTHMLAIGNPPTDDESSWFEQLCDNPDVTTIPISAYDTPNLSGEEAPRCRSCPPEMPVHSLAAHLVDKSWVDDTIRENGEDANYVIAKVFAKFPKGGPSRALPSAWVEAAAEADEPAGDEYVSLHSLDGETDGWRVAKGAWIRLGVDVAAGGGDEFVVARAVGDLVQIRHTAAGLANIHPMDVAGRVLEEIRHAERLRELLGSEAKIRVKVDGIGVGWGVAGILAAWGSEGLHGAEIVPVIVSESTDREPDAATLRPHRKRDEMWLAARSLLQPGKEGQGRLRLRIDSKTLAQMRAPTIGTTSTGHTRVESKESLKERGLSSPDRAEACLLAVYEPAPPKTRKKKARLLA</sequence>
<evidence type="ECO:0000256" key="1">
    <source>
        <dbReference type="SAM" id="MobiDB-lite"/>
    </source>
</evidence>
<reference evidence="2 3" key="1">
    <citation type="submission" date="2021-03" db="EMBL/GenBank/DDBJ databases">
        <title>Actinomadura violae sp. nov., isolated from lichen in Thailand.</title>
        <authorList>
            <person name="Kanchanasin P."/>
            <person name="Saeng-In P."/>
            <person name="Phongsopitanun W."/>
            <person name="Yuki M."/>
            <person name="Kudo T."/>
            <person name="Ohkuma M."/>
            <person name="Tanasupawat S."/>
        </authorList>
    </citation>
    <scope>NUCLEOTIDE SEQUENCE [LARGE SCALE GENOMIC DNA]</scope>
    <source>
        <strain evidence="2 3">LCR2-06</strain>
    </source>
</reference>
<comment type="caution">
    <text evidence="2">The sequence shown here is derived from an EMBL/GenBank/DDBJ whole genome shotgun (WGS) entry which is preliminary data.</text>
</comment>
<accession>A0ABS3RY70</accession>
<proteinExistence type="predicted"/>
<evidence type="ECO:0000313" key="2">
    <source>
        <dbReference type="EMBL" id="MBO2461705.1"/>
    </source>
</evidence>
<dbReference type="Gene3D" id="3.40.50.300">
    <property type="entry name" value="P-loop containing nucleotide triphosphate hydrolases"/>
    <property type="match status" value="1"/>
</dbReference>
<protein>
    <recommendedName>
        <fullName evidence="4">Terminase</fullName>
    </recommendedName>
</protein>
<feature type="compositionally biased region" description="Basic and acidic residues" evidence="1">
    <location>
        <begin position="505"/>
        <end position="520"/>
    </location>
</feature>
<evidence type="ECO:0000313" key="3">
    <source>
        <dbReference type="Proteomes" id="UP000680206"/>
    </source>
</evidence>
<organism evidence="2 3">
    <name type="scientific">Actinomadura violacea</name>
    <dbReference type="NCBI Taxonomy" id="2819934"/>
    <lineage>
        <taxon>Bacteria</taxon>
        <taxon>Bacillati</taxon>
        <taxon>Actinomycetota</taxon>
        <taxon>Actinomycetes</taxon>
        <taxon>Streptosporangiales</taxon>
        <taxon>Thermomonosporaceae</taxon>
        <taxon>Actinomadura</taxon>
    </lineage>
</organism>
<feature type="region of interest" description="Disordered" evidence="1">
    <location>
        <begin position="496"/>
        <end position="520"/>
    </location>
</feature>